<dbReference type="InterPro" id="IPR015943">
    <property type="entry name" value="WD40/YVTN_repeat-like_dom_sf"/>
</dbReference>
<protein>
    <recommendedName>
        <fullName evidence="4">Serine-threonine kinase receptor-associated protein</fullName>
    </recommendedName>
</protein>
<keyword evidence="1 5" id="KW-0853">WD repeat</keyword>
<evidence type="ECO:0000256" key="3">
    <source>
        <dbReference type="ARBA" id="ARBA00038394"/>
    </source>
</evidence>
<dbReference type="Pfam" id="PF00400">
    <property type="entry name" value="WD40"/>
    <property type="match status" value="3"/>
</dbReference>
<evidence type="ECO:0000313" key="6">
    <source>
        <dbReference type="EMBL" id="EZG79400.1"/>
    </source>
</evidence>
<organism evidence="6 7">
    <name type="scientific">Gregarina niphandrodes</name>
    <name type="common">Septate eugregarine</name>
    <dbReference type="NCBI Taxonomy" id="110365"/>
    <lineage>
        <taxon>Eukaryota</taxon>
        <taxon>Sar</taxon>
        <taxon>Alveolata</taxon>
        <taxon>Apicomplexa</taxon>
        <taxon>Conoidasida</taxon>
        <taxon>Gregarinasina</taxon>
        <taxon>Eugregarinorida</taxon>
        <taxon>Gregarinidae</taxon>
        <taxon>Gregarina</taxon>
    </lineage>
</organism>
<dbReference type="SMART" id="SM00320">
    <property type="entry name" value="WD40"/>
    <property type="match status" value="5"/>
</dbReference>
<evidence type="ECO:0000313" key="7">
    <source>
        <dbReference type="Proteomes" id="UP000019763"/>
    </source>
</evidence>
<dbReference type="InterPro" id="IPR036322">
    <property type="entry name" value="WD40_repeat_dom_sf"/>
</dbReference>
<gene>
    <name evidence="6" type="ORF">GNI_026510</name>
</gene>
<dbReference type="GO" id="GO:0003723">
    <property type="term" value="F:RNA binding"/>
    <property type="evidence" value="ECO:0007669"/>
    <property type="project" value="TreeGrafter"/>
</dbReference>
<evidence type="ECO:0000256" key="4">
    <source>
        <dbReference type="ARBA" id="ARBA00040390"/>
    </source>
</evidence>
<dbReference type="InterPro" id="IPR001680">
    <property type="entry name" value="WD40_rpt"/>
</dbReference>
<dbReference type="Gene3D" id="2.130.10.10">
    <property type="entry name" value="YVTN repeat-like/Quinoprotein amine dehydrogenase"/>
    <property type="match status" value="1"/>
</dbReference>
<dbReference type="GO" id="GO:0003743">
    <property type="term" value="F:translation initiation factor activity"/>
    <property type="evidence" value="ECO:0007669"/>
    <property type="project" value="UniProtKB-KW"/>
</dbReference>
<dbReference type="PROSITE" id="PS50294">
    <property type="entry name" value="WD_REPEATS_REGION"/>
    <property type="match status" value="2"/>
</dbReference>
<dbReference type="Proteomes" id="UP000019763">
    <property type="component" value="Unassembled WGS sequence"/>
</dbReference>
<keyword evidence="7" id="KW-1185">Reference proteome</keyword>
<dbReference type="PANTHER" id="PTHR19877">
    <property type="entry name" value="EUKARYOTIC TRANSLATION INITIATION FACTOR 3 SUBUNIT I"/>
    <property type="match status" value="1"/>
</dbReference>
<feature type="repeat" description="WD" evidence="5">
    <location>
        <begin position="6"/>
        <end position="47"/>
    </location>
</feature>
<proteinExistence type="inferred from homology"/>
<sequence>MRSITVRASEAKVTCVKINEDGDLLFTSGSDDLVSVWRLSNGDRLGTYHLVHQHEYDWNIEQLRESLTRAHRVVSHLDVNRKSTELAVCRFDTVVIYDVCSGRLLNVLNEGSKVECVEWNRNPLKQDMLLVGIKPMGGECAVPMFKVYKCDDLDDPNRLQGSRHWDPVCEIKNFDGMPTICGWGPYDKFVIGGTDSGKLYKWDLNGKAIDMKQAHTGAITCISFNKDRSIFVTTSLDRSAKIWNTTDFSIINTILADRPLHACSLNPLFDEEDQTKRKTTIILSGGQEASEVTTSAADAGMFEILLVDAITGEEENRITAHYSPTLCLYYHPNGKIIATGAYEGNSKVIFLN</sequence>
<dbReference type="GeneID" id="22911166"/>
<evidence type="ECO:0000256" key="1">
    <source>
        <dbReference type="ARBA" id="ARBA00022574"/>
    </source>
</evidence>
<dbReference type="SUPFAM" id="SSF50978">
    <property type="entry name" value="WD40 repeat-like"/>
    <property type="match status" value="1"/>
</dbReference>
<name>A0A023BBB5_GRENI</name>
<evidence type="ECO:0000256" key="2">
    <source>
        <dbReference type="ARBA" id="ARBA00022737"/>
    </source>
</evidence>
<dbReference type="GO" id="GO:0002183">
    <property type="term" value="P:cytoplasmic translational initiation"/>
    <property type="evidence" value="ECO:0007669"/>
    <property type="project" value="TreeGrafter"/>
</dbReference>
<evidence type="ECO:0000256" key="5">
    <source>
        <dbReference type="PROSITE-ProRule" id="PRU00221"/>
    </source>
</evidence>
<keyword evidence="6" id="KW-0648">Protein biosynthesis</keyword>
<keyword evidence="2" id="KW-0677">Repeat</keyword>
<dbReference type="EMBL" id="AFNH02000198">
    <property type="protein sequence ID" value="EZG79400.1"/>
    <property type="molecule type" value="Genomic_DNA"/>
</dbReference>
<dbReference type="OMA" id="RYFKYEV"/>
<reference evidence="6" key="1">
    <citation type="submission" date="2013-12" db="EMBL/GenBank/DDBJ databases">
        <authorList>
            <person name="Omoto C.K."/>
            <person name="Sibley D."/>
            <person name="Venepally P."/>
            <person name="Hadjithomas M."/>
            <person name="Karamycheva S."/>
            <person name="Brunk B."/>
            <person name="Roos D."/>
            <person name="Caler E."/>
            <person name="Lorenzi H."/>
        </authorList>
    </citation>
    <scope>NUCLEOTIDE SEQUENCE</scope>
</reference>
<dbReference type="RefSeq" id="XP_011129047.1">
    <property type="nucleotide sequence ID" value="XM_011130745.1"/>
</dbReference>
<dbReference type="VEuPathDB" id="CryptoDB:GNI_026510"/>
<comment type="similarity">
    <text evidence="3">Belongs to the WD repeat STRAP family.</text>
</comment>
<dbReference type="PROSITE" id="PS50082">
    <property type="entry name" value="WD_REPEATS_2"/>
    <property type="match status" value="2"/>
</dbReference>
<dbReference type="eggNOG" id="KOG0643">
    <property type="taxonomic scope" value="Eukaryota"/>
</dbReference>
<comment type="caution">
    <text evidence="6">The sequence shown here is derived from an EMBL/GenBank/DDBJ whole genome shotgun (WGS) entry which is preliminary data.</text>
</comment>
<dbReference type="GO" id="GO:0071541">
    <property type="term" value="C:eukaryotic translation initiation factor 3 complex, eIF3m"/>
    <property type="evidence" value="ECO:0007669"/>
    <property type="project" value="TreeGrafter"/>
</dbReference>
<keyword evidence="6" id="KW-0396">Initiation factor</keyword>
<accession>A0A023BBB5</accession>
<dbReference type="AlphaFoldDB" id="A0A023BBB5"/>
<dbReference type="OrthoDB" id="24966at2759"/>
<dbReference type="PANTHER" id="PTHR19877:SF1">
    <property type="entry name" value="EUKARYOTIC TRANSLATION INITIATION FACTOR 3 SUBUNIT I"/>
    <property type="match status" value="1"/>
</dbReference>
<feature type="repeat" description="WD" evidence="5">
    <location>
        <begin position="212"/>
        <end position="253"/>
    </location>
</feature>